<keyword evidence="3 4" id="KW-0349">Heme</keyword>
<dbReference type="EMBL" id="GG738902">
    <property type="protein sequence ID" value="EFC39173.1"/>
    <property type="molecule type" value="Genomic_DNA"/>
</dbReference>
<comment type="similarity">
    <text evidence="2 4">Belongs to the cytochrome P450 family.</text>
</comment>
<gene>
    <name evidence="7" type="ORF">NAEGRDRAFT_73160</name>
</gene>
<dbReference type="GeneID" id="8858455"/>
<dbReference type="Pfam" id="PF00067">
    <property type="entry name" value="p450"/>
    <property type="match status" value="1"/>
</dbReference>
<evidence type="ECO:0000256" key="1">
    <source>
        <dbReference type="ARBA" id="ARBA00001971"/>
    </source>
</evidence>
<dbReference type="PANTHER" id="PTHR24305:SF166">
    <property type="entry name" value="CYTOCHROME P450 12A4, MITOCHONDRIAL-RELATED"/>
    <property type="match status" value="1"/>
</dbReference>
<keyword evidence="8" id="KW-1185">Reference proteome</keyword>
<accession>D2VVW1</accession>
<dbReference type="AlphaFoldDB" id="D2VVW1"/>
<dbReference type="GO" id="GO:0004497">
    <property type="term" value="F:monooxygenase activity"/>
    <property type="evidence" value="ECO:0007669"/>
    <property type="project" value="UniProtKB-KW"/>
</dbReference>
<dbReference type="InterPro" id="IPR036396">
    <property type="entry name" value="Cyt_P450_sf"/>
</dbReference>
<evidence type="ECO:0000256" key="3">
    <source>
        <dbReference type="PIRSR" id="PIRSR602401-1"/>
    </source>
</evidence>
<dbReference type="STRING" id="5762.D2VVW1"/>
<dbReference type="RefSeq" id="XP_002671917.1">
    <property type="nucleotide sequence ID" value="XM_002671871.1"/>
</dbReference>
<dbReference type="InterPro" id="IPR050121">
    <property type="entry name" value="Cytochrome_P450_monoxygenase"/>
</dbReference>
<dbReference type="GO" id="GO:0005506">
    <property type="term" value="F:iron ion binding"/>
    <property type="evidence" value="ECO:0007669"/>
    <property type="project" value="InterPro"/>
</dbReference>
<keyword evidence="4" id="KW-0560">Oxidoreductase</keyword>
<feature type="region of interest" description="Disordered" evidence="5">
    <location>
        <begin position="460"/>
        <end position="480"/>
    </location>
</feature>
<feature type="binding site" description="axial binding residue" evidence="3">
    <location>
        <position position="503"/>
    </location>
    <ligand>
        <name>heme</name>
        <dbReference type="ChEBI" id="CHEBI:30413"/>
    </ligand>
    <ligandPart>
        <name>Fe</name>
        <dbReference type="ChEBI" id="CHEBI:18248"/>
    </ligandPart>
</feature>
<dbReference type="KEGG" id="ngr:NAEGRDRAFT_73160"/>
<dbReference type="OMA" id="EDQKWAK"/>
<dbReference type="InterPro" id="IPR001128">
    <property type="entry name" value="Cyt_P450"/>
</dbReference>
<evidence type="ECO:0000256" key="2">
    <source>
        <dbReference type="ARBA" id="ARBA00010617"/>
    </source>
</evidence>
<keyword evidence="4" id="KW-0503">Monooxygenase</keyword>
<dbReference type="PRINTS" id="PR00385">
    <property type="entry name" value="P450"/>
</dbReference>
<dbReference type="SUPFAM" id="SSF48264">
    <property type="entry name" value="Cytochrome P450"/>
    <property type="match status" value="1"/>
</dbReference>
<dbReference type="PRINTS" id="PR00463">
    <property type="entry name" value="EP450I"/>
</dbReference>
<organism evidence="8">
    <name type="scientific">Naegleria gruberi</name>
    <name type="common">Amoeba</name>
    <dbReference type="NCBI Taxonomy" id="5762"/>
    <lineage>
        <taxon>Eukaryota</taxon>
        <taxon>Discoba</taxon>
        <taxon>Heterolobosea</taxon>
        <taxon>Tetramitia</taxon>
        <taxon>Eutetramitia</taxon>
        <taxon>Vahlkampfiidae</taxon>
        <taxon>Naegleria</taxon>
    </lineage>
</organism>
<dbReference type="Gene3D" id="1.10.630.10">
    <property type="entry name" value="Cytochrome P450"/>
    <property type="match status" value="1"/>
</dbReference>
<protein>
    <submittedName>
        <fullName evidence="7">Predicted protein</fullName>
    </submittedName>
</protein>
<sequence>METTSTVVSSLSSGWFQLSIWNLLMVIVGLFALLLILHTISFLKTYIKFKDTPGYVSFLPAVLDALVKKRIYVHNQYECTLEAFKKNPNAKVVKVQMGGSCQILVARDQALIKEILVKKYKTISKGESLAPVGLFGPNMFSADSSNPLWKKHRTMANPIFSSSSHLKNVFRVTLEETKKMLNFWKSIYGSETDGSIRKVNVTNEFKSITLNVINRVAFDYDVGIFDNGAKYRDELHDWVTDLLTGLIYTFVMPKFLFEYAPFGIFKRFRDAKERFKVATLTMIDKKQKEMDSNEFIQKDDEDLLTLLLKSSAAASSEDEKLSRDELLSAIFIVFFAGFETSSASLNFMLRMLAKNQQFQDEVVREIDQEIKHADDISFELITNKLPLLTSFIKEVLRTKTPVGGGARVINSKKGDFINGVHYPQGTSVTISYFSQHYYAKEGHDDFDPYRFMDKKSTSTAAATSDEVGENETGETYGKGPMGELNIDFGSDGILPFSIGPRDCIGKRMALLEMKLILVFLLKNYRLKVPKGLEEAQDAVPETYIVTRTVFEPYLIDFETRQ</sequence>
<name>D2VVW1_NAEGR</name>
<dbReference type="PANTHER" id="PTHR24305">
    <property type="entry name" value="CYTOCHROME P450"/>
    <property type="match status" value="1"/>
</dbReference>
<keyword evidence="6" id="KW-0812">Transmembrane</keyword>
<dbReference type="InterPro" id="IPR002401">
    <property type="entry name" value="Cyt_P450_E_grp-I"/>
</dbReference>
<comment type="cofactor">
    <cofactor evidence="1 3">
        <name>heme</name>
        <dbReference type="ChEBI" id="CHEBI:30413"/>
    </cofactor>
</comment>
<dbReference type="GO" id="GO:0016705">
    <property type="term" value="F:oxidoreductase activity, acting on paired donors, with incorporation or reduction of molecular oxygen"/>
    <property type="evidence" value="ECO:0007669"/>
    <property type="project" value="InterPro"/>
</dbReference>
<dbReference type="OrthoDB" id="1470350at2759"/>
<dbReference type="InterPro" id="IPR017972">
    <property type="entry name" value="Cyt_P450_CS"/>
</dbReference>
<evidence type="ECO:0000256" key="4">
    <source>
        <dbReference type="RuleBase" id="RU000461"/>
    </source>
</evidence>
<dbReference type="GO" id="GO:0020037">
    <property type="term" value="F:heme binding"/>
    <property type="evidence" value="ECO:0007669"/>
    <property type="project" value="InterPro"/>
</dbReference>
<dbReference type="Proteomes" id="UP000006671">
    <property type="component" value="Unassembled WGS sequence"/>
</dbReference>
<keyword evidence="3 4" id="KW-0479">Metal-binding</keyword>
<feature type="transmembrane region" description="Helical" evidence="6">
    <location>
        <begin position="20"/>
        <end position="43"/>
    </location>
</feature>
<dbReference type="eggNOG" id="KOG0157">
    <property type="taxonomic scope" value="Eukaryota"/>
</dbReference>
<dbReference type="VEuPathDB" id="AmoebaDB:NAEGRDRAFT_73160"/>
<evidence type="ECO:0000256" key="5">
    <source>
        <dbReference type="SAM" id="MobiDB-lite"/>
    </source>
</evidence>
<evidence type="ECO:0000256" key="6">
    <source>
        <dbReference type="SAM" id="Phobius"/>
    </source>
</evidence>
<evidence type="ECO:0000313" key="7">
    <source>
        <dbReference type="EMBL" id="EFC39173.1"/>
    </source>
</evidence>
<reference evidence="7 8" key="1">
    <citation type="journal article" date="2010" name="Cell">
        <title>The genome of Naegleria gruberi illuminates early eukaryotic versatility.</title>
        <authorList>
            <person name="Fritz-Laylin L.K."/>
            <person name="Prochnik S.E."/>
            <person name="Ginger M.L."/>
            <person name="Dacks J.B."/>
            <person name="Carpenter M.L."/>
            <person name="Field M.C."/>
            <person name="Kuo A."/>
            <person name="Paredez A."/>
            <person name="Chapman J."/>
            <person name="Pham J."/>
            <person name="Shu S."/>
            <person name="Neupane R."/>
            <person name="Cipriano M."/>
            <person name="Mancuso J."/>
            <person name="Tu H."/>
            <person name="Salamov A."/>
            <person name="Lindquist E."/>
            <person name="Shapiro H."/>
            <person name="Lucas S."/>
            <person name="Grigoriev I.V."/>
            <person name="Cande W.Z."/>
            <person name="Fulton C."/>
            <person name="Rokhsar D.S."/>
            <person name="Dawson S.C."/>
        </authorList>
    </citation>
    <scope>NUCLEOTIDE SEQUENCE [LARGE SCALE GENOMIC DNA]</scope>
    <source>
        <strain evidence="7 8">NEG-M</strain>
    </source>
</reference>
<dbReference type="PROSITE" id="PS00086">
    <property type="entry name" value="CYTOCHROME_P450"/>
    <property type="match status" value="1"/>
</dbReference>
<keyword evidence="3 4" id="KW-0408">Iron</keyword>
<dbReference type="InParanoid" id="D2VVW1"/>
<keyword evidence="6" id="KW-0472">Membrane</keyword>
<evidence type="ECO:0000313" key="8">
    <source>
        <dbReference type="Proteomes" id="UP000006671"/>
    </source>
</evidence>
<keyword evidence="6" id="KW-1133">Transmembrane helix</keyword>
<proteinExistence type="inferred from homology"/>